<feature type="compositionally biased region" description="Low complexity" evidence="1">
    <location>
        <begin position="9"/>
        <end position="24"/>
    </location>
</feature>
<gene>
    <name evidence="2" type="ORF">ACAT0790_LOCUS69611</name>
</gene>
<dbReference type="AlphaFoldDB" id="A0A7S1WXU8"/>
<accession>A0A7S1WXU8</accession>
<reference evidence="2" key="1">
    <citation type="submission" date="2021-01" db="EMBL/GenBank/DDBJ databases">
        <authorList>
            <person name="Corre E."/>
            <person name="Pelletier E."/>
            <person name="Niang G."/>
            <person name="Scheremetjew M."/>
            <person name="Finn R."/>
            <person name="Kale V."/>
            <person name="Holt S."/>
            <person name="Cochrane G."/>
            <person name="Meng A."/>
            <person name="Brown T."/>
            <person name="Cohen L."/>
        </authorList>
    </citation>
    <scope>NUCLEOTIDE SEQUENCE</scope>
    <source>
        <strain evidence="2">OF101</strain>
    </source>
</reference>
<sequence>MGARGGGATTTTRRTTTTTTTTTAPSSARQTNESALVGCDFQTEPITPYFWDESCNPHGLGCFADGIHGECRFCGQGAYASVPCPTCNFTGPAPGPHYWDNACRRDPTLRGCRADGVNLECRRCGSGEYQDVRCPAWVVPTHGQCSFQSQPATPHYWEPACRRGITGCWADGIHAECRWCGEGPYRSIPCPE</sequence>
<feature type="region of interest" description="Disordered" evidence="1">
    <location>
        <begin position="1"/>
        <end position="31"/>
    </location>
</feature>
<evidence type="ECO:0000313" key="2">
    <source>
        <dbReference type="EMBL" id="CAD9192834.1"/>
    </source>
</evidence>
<name>A0A7S1WXU8_ALECA</name>
<evidence type="ECO:0000256" key="1">
    <source>
        <dbReference type="SAM" id="MobiDB-lite"/>
    </source>
</evidence>
<protein>
    <submittedName>
        <fullName evidence="2">Uncharacterized protein</fullName>
    </submittedName>
</protein>
<organism evidence="2">
    <name type="scientific">Alexandrium catenella</name>
    <name type="common">Red tide dinoflagellate</name>
    <name type="synonym">Gonyaulax catenella</name>
    <dbReference type="NCBI Taxonomy" id="2925"/>
    <lineage>
        <taxon>Eukaryota</taxon>
        <taxon>Sar</taxon>
        <taxon>Alveolata</taxon>
        <taxon>Dinophyceae</taxon>
        <taxon>Gonyaulacales</taxon>
        <taxon>Pyrocystaceae</taxon>
        <taxon>Alexandrium</taxon>
    </lineage>
</organism>
<dbReference type="EMBL" id="HBGE01116679">
    <property type="protein sequence ID" value="CAD9192834.1"/>
    <property type="molecule type" value="Transcribed_RNA"/>
</dbReference>
<proteinExistence type="predicted"/>